<evidence type="ECO:0000313" key="4">
    <source>
        <dbReference type="EMBL" id="RRB13790.1"/>
    </source>
</evidence>
<evidence type="ECO:0000256" key="3">
    <source>
        <dbReference type="SAM" id="Phobius"/>
    </source>
</evidence>
<accession>A0A3P1CKR1</accession>
<dbReference type="EMBL" id="RQJP01000003">
    <property type="protein sequence ID" value="RRB13790.1"/>
    <property type="molecule type" value="Genomic_DNA"/>
</dbReference>
<dbReference type="InterPro" id="IPR010090">
    <property type="entry name" value="Phage_tape_meas"/>
</dbReference>
<protein>
    <submittedName>
        <fullName evidence="4">Phage tail tape measure protein</fullName>
    </submittedName>
</protein>
<keyword evidence="3" id="KW-0812">Transmembrane</keyword>
<feature type="coiled-coil region" evidence="1">
    <location>
        <begin position="704"/>
        <end position="769"/>
    </location>
</feature>
<feature type="coiled-coil region" evidence="1">
    <location>
        <begin position="819"/>
        <end position="846"/>
    </location>
</feature>
<keyword evidence="1" id="KW-0175">Coiled coil</keyword>
<name>A0A3P1CKR1_9BACT</name>
<feature type="transmembrane region" description="Helical" evidence="3">
    <location>
        <begin position="572"/>
        <end position="590"/>
    </location>
</feature>
<dbReference type="NCBIfam" id="TIGR01760">
    <property type="entry name" value="tape_meas_TP901"/>
    <property type="match status" value="1"/>
</dbReference>
<keyword evidence="3" id="KW-0472">Membrane</keyword>
<proteinExistence type="predicted"/>
<sequence>MVRKCFRRSSSEAFFLIAMNDFEVSRIKLLIDGDEGDATLKELQKSAAEVNKEIRRMKEAGEEGTDAWKEMKVLQAELKAEIKEFTSAIDLSDASMRELTARSRQLNAELKDLKVGSDAWIDKMKEVDGVDNRIRQVGQEMDALRTHLDKTPSSLDRIKEGFASTFAAFSLENIIEEVISFGKESVTAAAQMSDAMADIEKSTNMTSQEVEGLVEEIGKINTRTAVADLTDIAKVAGQLGIAKEDVLGFVESVDKAVIALGDEFTGGAEEVASSIGTLQKLFKETKDLQAGVAINQIGSALNALGAAGSATAPVVADFTARMGQLGNLSPQISQTMGLGAALQELGLSAEIAAGGVSNILLTAAKDTGAFAKQLGITEVEMKNLINTDPNKFLLDLATSLKGVPADEVAKRLSDLGIKSQEATKVMSLLKDQTKLVTDNQKLSMVEMQKATSMTDEATKKNTNAAAELAKMGKEVKGLSVDFGQALIPVVLAGGTALLTFVNTIRAAPAFINDNKVAFGALTVALITFNAQAIVTEANALRIAAAKKIQTIATASVTTAQTALNVVMEMNPIGLVITAVALLVAGFALLYNNIQPLRAGIAGVWEALKTGLQLVSDFGSALKNLDFAGAAKIWSGGGAKIAEAYGKGYSEKIKSEQALIEADHQSHVDKKVATSKTGGELSAKDAALANKGGLATMTTDNAGYLSNDQKLRQEHEKQQAEAKKKANQDAIDATTKANIAAIADEQTRKIAQLKFELDQEKQKIQESVADRKLKVAQYEAADKAYETGKAAIEKEYRDKKTKEDQDAADAQKKLLISMITDEHERKLEELRFQAAQAKAEVERTISDDKRKADALDLINKKLSSDIQLENDAQRQKETQKNQEKREKELAGERQLFDAQFQAAVANADLNLSLAKNNAQAIYDAKLDRLTAEYNYNKQKLASEAAEEKEKNKELIADKDRRAVADKAIDDRLKAELKSNDIRYESEKTALAAEKTAQRLENQKQFFSAVDGLMKGDFSGFLNILNLKLSNEEAKNQKALQDFTQKGQETLQVAGQVIGVMQQLNQKYLDSQVAKITKEKNTQITAWKDQYDKGVISKDQYDEKVLELTKESDAKIKEEKLKAWKREQALNITMAIVNGAQAALKSLGTMGWPLGLIGVAGAAVATAVQVAMIKKQSPPTFEKGGKIGAGYFKNAGVLQGGRHGSRPGEGGISMIDRATGLEVAEAEGGEPFMVLSRETRKNNGPMIDLLLHSSMHKNGAKIFQDGGTYGDYVPKAPGWRKYADGGISYNANDFLSDGGGGGSDSGANYGSSGDGSAGAESAAASLDATNEEIAKSQEMMEAIADNTEAMVLGMTELQEFFAGKFATTLAAQNEQAQKMIQGELLLMRQVMGYNHSLLMSQIEAQLEQLIKAEQSGNAFLALTIRTKLDHLAGLENQGNDYLARIAAKDLSVQTFVNVFNNISVVAGASNLK</sequence>
<reference evidence="4 5" key="1">
    <citation type="submission" date="2018-11" db="EMBL/GenBank/DDBJ databases">
        <authorList>
            <person name="Zhou Z."/>
            <person name="Wang G."/>
        </authorList>
    </citation>
    <scope>NUCLEOTIDE SEQUENCE [LARGE SCALE GENOMIC DNA]</scope>
    <source>
        <strain evidence="4 5">KCTC42998</strain>
    </source>
</reference>
<gene>
    <name evidence="4" type="ORF">EHT87_16155</name>
</gene>
<evidence type="ECO:0000313" key="5">
    <source>
        <dbReference type="Proteomes" id="UP000274271"/>
    </source>
</evidence>
<dbReference type="Proteomes" id="UP000274271">
    <property type="component" value="Unassembled WGS sequence"/>
</dbReference>
<evidence type="ECO:0000256" key="1">
    <source>
        <dbReference type="SAM" id="Coils"/>
    </source>
</evidence>
<keyword evidence="3" id="KW-1133">Transmembrane helix</keyword>
<feature type="transmembrane region" description="Helical" evidence="3">
    <location>
        <begin position="516"/>
        <end position="534"/>
    </location>
</feature>
<feature type="transmembrane region" description="Helical" evidence="3">
    <location>
        <begin position="485"/>
        <end position="504"/>
    </location>
</feature>
<comment type="caution">
    <text evidence="4">The sequence shown here is derived from an EMBL/GenBank/DDBJ whole genome shotgun (WGS) entry which is preliminary data.</text>
</comment>
<evidence type="ECO:0000256" key="2">
    <source>
        <dbReference type="SAM" id="MobiDB-lite"/>
    </source>
</evidence>
<keyword evidence="5" id="KW-1185">Reference proteome</keyword>
<feature type="region of interest" description="Disordered" evidence="2">
    <location>
        <begin position="1303"/>
        <end position="1323"/>
    </location>
</feature>
<feature type="transmembrane region" description="Helical" evidence="3">
    <location>
        <begin position="1152"/>
        <end position="1171"/>
    </location>
</feature>
<dbReference type="OrthoDB" id="840436at2"/>
<organism evidence="4 5">
    <name type="scientific">Larkinella knui</name>
    <dbReference type="NCBI Taxonomy" id="2025310"/>
    <lineage>
        <taxon>Bacteria</taxon>
        <taxon>Pseudomonadati</taxon>
        <taxon>Bacteroidota</taxon>
        <taxon>Cytophagia</taxon>
        <taxon>Cytophagales</taxon>
        <taxon>Spirosomataceae</taxon>
        <taxon>Larkinella</taxon>
    </lineage>
</organism>